<gene>
    <name evidence="2" type="ORF">EYC80_006602</name>
</gene>
<name>A0A5N6JTW1_MONLA</name>
<sequence length="114" mass="13594">MTKRHVDLTELIIIYFYSFPSISPPLFSSLLFSSLPLSPSLYLFRYLFILFHFQLSIGNFIEQIQKKQFIQRDPRLKQYRIHSFGFFISSFYSLYLYSKSFNSTQFNSAQLNST</sequence>
<keyword evidence="1" id="KW-0472">Membrane</keyword>
<keyword evidence="3" id="KW-1185">Reference proteome</keyword>
<feature type="transmembrane region" description="Helical" evidence="1">
    <location>
        <begin position="12"/>
        <end position="31"/>
    </location>
</feature>
<dbReference type="Proteomes" id="UP000326757">
    <property type="component" value="Unassembled WGS sequence"/>
</dbReference>
<dbReference type="EMBL" id="VIGI01000014">
    <property type="protein sequence ID" value="KAB8291817.1"/>
    <property type="molecule type" value="Genomic_DNA"/>
</dbReference>
<keyword evidence="1" id="KW-0812">Transmembrane</keyword>
<reference evidence="2 3" key="1">
    <citation type="submission" date="2019-06" db="EMBL/GenBank/DDBJ databases">
        <title>Genome Sequence of the Brown Rot Fungal Pathogen Monilinia laxa.</title>
        <authorList>
            <person name="De Miccolis Angelini R.M."/>
            <person name="Landi L."/>
            <person name="Abate D."/>
            <person name="Pollastro S."/>
            <person name="Romanazzi G."/>
            <person name="Faretra F."/>
        </authorList>
    </citation>
    <scope>NUCLEOTIDE SEQUENCE [LARGE SCALE GENOMIC DNA]</scope>
    <source>
        <strain evidence="2 3">Mlax316</strain>
    </source>
</reference>
<organism evidence="2 3">
    <name type="scientific">Monilinia laxa</name>
    <name type="common">Brown rot fungus</name>
    <name type="synonym">Sclerotinia laxa</name>
    <dbReference type="NCBI Taxonomy" id="61186"/>
    <lineage>
        <taxon>Eukaryota</taxon>
        <taxon>Fungi</taxon>
        <taxon>Dikarya</taxon>
        <taxon>Ascomycota</taxon>
        <taxon>Pezizomycotina</taxon>
        <taxon>Leotiomycetes</taxon>
        <taxon>Helotiales</taxon>
        <taxon>Sclerotiniaceae</taxon>
        <taxon>Monilinia</taxon>
    </lineage>
</organism>
<dbReference type="AlphaFoldDB" id="A0A5N6JTW1"/>
<comment type="caution">
    <text evidence="2">The sequence shown here is derived from an EMBL/GenBank/DDBJ whole genome shotgun (WGS) entry which is preliminary data.</text>
</comment>
<proteinExistence type="predicted"/>
<protein>
    <submittedName>
        <fullName evidence="2">Uncharacterized protein</fullName>
    </submittedName>
</protein>
<feature type="transmembrane region" description="Helical" evidence="1">
    <location>
        <begin position="43"/>
        <end position="61"/>
    </location>
</feature>
<feature type="transmembrane region" description="Helical" evidence="1">
    <location>
        <begin position="81"/>
        <end position="98"/>
    </location>
</feature>
<evidence type="ECO:0000256" key="1">
    <source>
        <dbReference type="SAM" id="Phobius"/>
    </source>
</evidence>
<keyword evidence="1" id="KW-1133">Transmembrane helix</keyword>
<accession>A0A5N6JTW1</accession>
<evidence type="ECO:0000313" key="3">
    <source>
        <dbReference type="Proteomes" id="UP000326757"/>
    </source>
</evidence>
<evidence type="ECO:0000313" key="2">
    <source>
        <dbReference type="EMBL" id="KAB8291817.1"/>
    </source>
</evidence>